<dbReference type="Proteomes" id="UP001147747">
    <property type="component" value="Unassembled WGS sequence"/>
</dbReference>
<comment type="caution">
    <text evidence="9">The sequence shown here is derived from an EMBL/GenBank/DDBJ whole genome shotgun (WGS) entry which is preliminary data.</text>
</comment>
<feature type="compositionally biased region" description="Polar residues" evidence="7">
    <location>
        <begin position="8"/>
        <end position="21"/>
    </location>
</feature>
<dbReference type="PROSITE" id="PS50048">
    <property type="entry name" value="ZN2_CY6_FUNGAL_2"/>
    <property type="match status" value="1"/>
</dbReference>
<evidence type="ECO:0000313" key="9">
    <source>
        <dbReference type="EMBL" id="KAJ5388001.1"/>
    </source>
</evidence>
<dbReference type="AlphaFoldDB" id="A0A9W9VRH3"/>
<dbReference type="SMART" id="SM00066">
    <property type="entry name" value="GAL4"/>
    <property type="match status" value="1"/>
</dbReference>
<proteinExistence type="predicted"/>
<dbReference type="GeneID" id="81374159"/>
<evidence type="ECO:0000313" key="10">
    <source>
        <dbReference type="Proteomes" id="UP001147747"/>
    </source>
</evidence>
<dbReference type="SUPFAM" id="SSF57701">
    <property type="entry name" value="Zn2/Cys6 DNA-binding domain"/>
    <property type="match status" value="1"/>
</dbReference>
<sequence>MDNLPPSAFSQGSSSQYPTESNLSNADYAIADNGFSAENGAPGDSNYVPRPKRIACVVCRRRKLRCDGKRPSCGTCSRLGHECSYDEVRKKSGPKRGLRRYSKAKMVTPFQEPRPLSGKRMHSRPPLPDDNILVLPEISGLGADLGNSIPSSTNEANASQPNPMLFPSDPQWDMIGLGLEEPLPMQDVIDELESIYFEKIQPMLPLLHRPRYFTNLNLAPHMRPPICLRYMIWCHAASISDKYYGLHNHFYHRARKYAEMDEMKGFGENIITLSHCQTWILIGSYEFRMIYFPRAWLSVGKAARLALMMGLNRLDGTGLDVKQSMFPPKDWTEREERRRTFWMAFCTDRYASIGTGWPMVIDENDIMTNLPASEEAFLKSKPQRTLSLSDIIAGEGVTTLAPFACVCVLANLFGRNLNHIHRPQPQDNDHDLNGEFWKRHRSHDNILLHIALSLPDHLRLPGGMDDVNVIFANMNIHTSTICLHQAAIFKAEKNKMSNQIVTESKRRCLVAANQISSIMKMVSHVDLTILNPFMSFCLYISARVFVQYLKSRPDDSTVYSSLQFVISALNAMKNKNPLTESFLVQLDVDLEGTGIKAMENAKYTFAHTAAVIQSYCPSQVECLSIYDVRDPTRPGNPDQSKPDSTNQTGPAHRTTTLPSRYRDKGTVDSDLGSAGSNAQHFNPLARGSAIKSDAIGQGGIVDMDMDFSPDFGGLGDRNPPSDHPTPSTLNSSSNTSYSMSGIDNPSPERNSRVPPPPNRVNLLPSTMSTPFTSLLRSNTSLGDTSSGRTYPETPGWDMSATNPSLSNVDLSSLNVDALSEAQWAQILENNGSGPGWENWRPS</sequence>
<feature type="region of interest" description="Disordered" evidence="7">
    <location>
        <begin position="107"/>
        <end position="126"/>
    </location>
</feature>
<dbReference type="CDD" id="cd00067">
    <property type="entry name" value="GAL4"/>
    <property type="match status" value="1"/>
</dbReference>
<dbReference type="GO" id="GO:0005634">
    <property type="term" value="C:nucleus"/>
    <property type="evidence" value="ECO:0007669"/>
    <property type="project" value="UniProtKB-SubCell"/>
</dbReference>
<feature type="region of interest" description="Disordered" evidence="7">
    <location>
        <begin position="1"/>
        <end position="21"/>
    </location>
</feature>
<reference evidence="9" key="2">
    <citation type="journal article" date="2023" name="IMA Fungus">
        <title>Comparative genomic study of the Penicillium genus elucidates a diverse pangenome and 15 lateral gene transfer events.</title>
        <authorList>
            <person name="Petersen C."/>
            <person name="Sorensen T."/>
            <person name="Nielsen M.R."/>
            <person name="Sondergaard T.E."/>
            <person name="Sorensen J.L."/>
            <person name="Fitzpatrick D.A."/>
            <person name="Frisvad J.C."/>
            <person name="Nielsen K.L."/>
        </authorList>
    </citation>
    <scope>NUCLEOTIDE SEQUENCE</scope>
    <source>
        <strain evidence="9">IBT 29677</strain>
    </source>
</reference>
<dbReference type="PANTHER" id="PTHR47338">
    <property type="entry name" value="ZN(II)2CYS6 TRANSCRIPTION FACTOR (EUROFUNG)-RELATED"/>
    <property type="match status" value="1"/>
</dbReference>
<keyword evidence="4" id="KW-0238">DNA-binding</keyword>
<dbReference type="RefSeq" id="XP_056485799.1">
    <property type="nucleotide sequence ID" value="XM_056635179.1"/>
</dbReference>
<dbReference type="Pfam" id="PF04082">
    <property type="entry name" value="Fungal_trans"/>
    <property type="match status" value="1"/>
</dbReference>
<evidence type="ECO:0000259" key="8">
    <source>
        <dbReference type="PROSITE" id="PS50048"/>
    </source>
</evidence>
<keyword evidence="6" id="KW-0539">Nucleus</keyword>
<dbReference type="Pfam" id="PF00172">
    <property type="entry name" value="Zn_clus"/>
    <property type="match status" value="1"/>
</dbReference>
<dbReference type="GO" id="GO:0006351">
    <property type="term" value="P:DNA-templated transcription"/>
    <property type="evidence" value="ECO:0007669"/>
    <property type="project" value="InterPro"/>
</dbReference>
<dbReference type="GO" id="GO:0000981">
    <property type="term" value="F:DNA-binding transcription factor activity, RNA polymerase II-specific"/>
    <property type="evidence" value="ECO:0007669"/>
    <property type="project" value="InterPro"/>
</dbReference>
<keyword evidence="3" id="KW-0805">Transcription regulation</keyword>
<protein>
    <submittedName>
        <fullName evidence="9">Transcription factor</fullName>
    </submittedName>
</protein>
<keyword evidence="10" id="KW-1185">Reference proteome</keyword>
<feature type="domain" description="Zn(2)-C6 fungal-type" evidence="8">
    <location>
        <begin position="55"/>
        <end position="85"/>
    </location>
</feature>
<feature type="compositionally biased region" description="Low complexity" evidence="7">
    <location>
        <begin position="727"/>
        <end position="748"/>
    </location>
</feature>
<dbReference type="InterPro" id="IPR036864">
    <property type="entry name" value="Zn2-C6_fun-type_DNA-bd_sf"/>
</dbReference>
<feature type="region of interest" description="Disordered" evidence="7">
    <location>
        <begin position="628"/>
        <end position="681"/>
    </location>
</feature>
<evidence type="ECO:0000256" key="4">
    <source>
        <dbReference type="ARBA" id="ARBA00023125"/>
    </source>
</evidence>
<dbReference type="GO" id="GO:0003677">
    <property type="term" value="F:DNA binding"/>
    <property type="evidence" value="ECO:0007669"/>
    <property type="project" value="UniProtKB-KW"/>
</dbReference>
<dbReference type="PANTHER" id="PTHR47338:SF10">
    <property type="entry name" value="TRANSCRIPTION FACTOR DOMAIN-CONTAINING PROTEIN-RELATED"/>
    <property type="match status" value="1"/>
</dbReference>
<keyword evidence="5" id="KW-0804">Transcription</keyword>
<organism evidence="9 10">
    <name type="scientific">Penicillium cosmopolitanum</name>
    <dbReference type="NCBI Taxonomy" id="1131564"/>
    <lineage>
        <taxon>Eukaryota</taxon>
        <taxon>Fungi</taxon>
        <taxon>Dikarya</taxon>
        <taxon>Ascomycota</taxon>
        <taxon>Pezizomycotina</taxon>
        <taxon>Eurotiomycetes</taxon>
        <taxon>Eurotiomycetidae</taxon>
        <taxon>Eurotiales</taxon>
        <taxon>Aspergillaceae</taxon>
        <taxon>Penicillium</taxon>
    </lineage>
</organism>
<dbReference type="EMBL" id="JAPZBU010000009">
    <property type="protein sequence ID" value="KAJ5388001.1"/>
    <property type="molecule type" value="Genomic_DNA"/>
</dbReference>
<comment type="subcellular location">
    <subcellularLocation>
        <location evidence="1">Nucleus</location>
    </subcellularLocation>
</comment>
<dbReference type="PROSITE" id="PS00463">
    <property type="entry name" value="ZN2_CY6_FUNGAL_1"/>
    <property type="match status" value="1"/>
</dbReference>
<keyword evidence="2" id="KW-0479">Metal-binding</keyword>
<feature type="compositionally biased region" description="Polar residues" evidence="7">
    <location>
        <begin position="766"/>
        <end position="788"/>
    </location>
</feature>
<dbReference type="OrthoDB" id="5600212at2759"/>
<dbReference type="GO" id="GO:0008270">
    <property type="term" value="F:zinc ion binding"/>
    <property type="evidence" value="ECO:0007669"/>
    <property type="project" value="InterPro"/>
</dbReference>
<dbReference type="CDD" id="cd12148">
    <property type="entry name" value="fungal_TF_MHR"/>
    <property type="match status" value="1"/>
</dbReference>
<accession>A0A9W9VRH3</accession>
<dbReference type="Gene3D" id="4.10.240.10">
    <property type="entry name" value="Zn(2)-C6 fungal-type DNA-binding domain"/>
    <property type="match status" value="1"/>
</dbReference>
<evidence type="ECO:0000256" key="3">
    <source>
        <dbReference type="ARBA" id="ARBA00023015"/>
    </source>
</evidence>
<dbReference type="InterPro" id="IPR001138">
    <property type="entry name" value="Zn2Cys6_DnaBD"/>
</dbReference>
<dbReference type="SMART" id="SM00906">
    <property type="entry name" value="Fungal_trans"/>
    <property type="match status" value="1"/>
</dbReference>
<evidence type="ECO:0000256" key="7">
    <source>
        <dbReference type="SAM" id="MobiDB-lite"/>
    </source>
</evidence>
<dbReference type="InterPro" id="IPR050815">
    <property type="entry name" value="TF_fung"/>
</dbReference>
<evidence type="ECO:0000256" key="1">
    <source>
        <dbReference type="ARBA" id="ARBA00004123"/>
    </source>
</evidence>
<reference evidence="9" key="1">
    <citation type="submission" date="2022-12" db="EMBL/GenBank/DDBJ databases">
        <authorList>
            <person name="Petersen C."/>
        </authorList>
    </citation>
    <scope>NUCLEOTIDE SEQUENCE</scope>
    <source>
        <strain evidence="9">IBT 29677</strain>
    </source>
</reference>
<dbReference type="InterPro" id="IPR007219">
    <property type="entry name" value="XnlR_reg_dom"/>
</dbReference>
<evidence type="ECO:0000256" key="6">
    <source>
        <dbReference type="ARBA" id="ARBA00023242"/>
    </source>
</evidence>
<evidence type="ECO:0000256" key="2">
    <source>
        <dbReference type="ARBA" id="ARBA00022723"/>
    </source>
</evidence>
<evidence type="ECO:0000256" key="5">
    <source>
        <dbReference type="ARBA" id="ARBA00023163"/>
    </source>
</evidence>
<feature type="region of interest" description="Disordered" evidence="7">
    <location>
        <begin position="706"/>
        <end position="804"/>
    </location>
</feature>
<feature type="compositionally biased region" description="Polar residues" evidence="7">
    <location>
        <begin position="637"/>
        <end position="658"/>
    </location>
</feature>
<name>A0A9W9VRH3_9EURO</name>
<gene>
    <name evidence="9" type="ORF">N7509_010542</name>
</gene>